<accession>A0A843UW51</accession>
<organism evidence="1 2">
    <name type="scientific">Colocasia esculenta</name>
    <name type="common">Wild taro</name>
    <name type="synonym">Arum esculentum</name>
    <dbReference type="NCBI Taxonomy" id="4460"/>
    <lineage>
        <taxon>Eukaryota</taxon>
        <taxon>Viridiplantae</taxon>
        <taxon>Streptophyta</taxon>
        <taxon>Embryophyta</taxon>
        <taxon>Tracheophyta</taxon>
        <taxon>Spermatophyta</taxon>
        <taxon>Magnoliopsida</taxon>
        <taxon>Liliopsida</taxon>
        <taxon>Araceae</taxon>
        <taxon>Aroideae</taxon>
        <taxon>Colocasieae</taxon>
        <taxon>Colocasia</taxon>
    </lineage>
</organism>
<dbReference type="AlphaFoldDB" id="A0A843UW51"/>
<sequence>MSSSQGNSTHVVITIRGVQRFGSVRQSLKQIHEDRVHCVDTVPGSVDTRPSLQKTHLPDWDSVSTQPVSVSTLEPVSRTSFCANWDSSSCSSCCLSRRDQFGVVVLRLLFEPSCSVCESLNSRLFGVVVLRHWVCRHNVPIPRKEVLETGSSVDTLTGCVDTLSQSGKQVFWRLGLVSTLPGTVSTQ</sequence>
<evidence type="ECO:0000313" key="2">
    <source>
        <dbReference type="Proteomes" id="UP000652761"/>
    </source>
</evidence>
<evidence type="ECO:0000313" key="1">
    <source>
        <dbReference type="EMBL" id="MQL86836.1"/>
    </source>
</evidence>
<name>A0A843UW51_COLES</name>
<protein>
    <submittedName>
        <fullName evidence="1">Uncharacterized protein</fullName>
    </submittedName>
</protein>
<gene>
    <name evidence="1" type="ORF">Taro_019363</name>
</gene>
<dbReference type="Proteomes" id="UP000652761">
    <property type="component" value="Unassembled WGS sequence"/>
</dbReference>
<keyword evidence="2" id="KW-1185">Reference proteome</keyword>
<reference evidence="1" key="1">
    <citation type="submission" date="2017-07" db="EMBL/GenBank/DDBJ databases">
        <title>Taro Niue Genome Assembly and Annotation.</title>
        <authorList>
            <person name="Atibalentja N."/>
            <person name="Keating K."/>
            <person name="Fields C.J."/>
        </authorList>
    </citation>
    <scope>NUCLEOTIDE SEQUENCE</scope>
    <source>
        <strain evidence="1">Niue_2</strain>
        <tissue evidence="1">Leaf</tissue>
    </source>
</reference>
<comment type="caution">
    <text evidence="1">The sequence shown here is derived from an EMBL/GenBank/DDBJ whole genome shotgun (WGS) entry which is preliminary data.</text>
</comment>
<proteinExistence type="predicted"/>
<dbReference type="EMBL" id="NMUH01000930">
    <property type="protein sequence ID" value="MQL86836.1"/>
    <property type="molecule type" value="Genomic_DNA"/>
</dbReference>